<dbReference type="InterPro" id="IPR052201">
    <property type="entry name" value="LRR-containing_regulator"/>
</dbReference>
<dbReference type="Gene3D" id="3.80.10.10">
    <property type="entry name" value="Ribonuclease Inhibitor"/>
    <property type="match status" value="3"/>
</dbReference>
<dbReference type="AlphaFoldDB" id="A0A7S0X688"/>
<evidence type="ECO:0000256" key="2">
    <source>
        <dbReference type="ARBA" id="ARBA00022737"/>
    </source>
</evidence>
<accession>A0A7S0X688</accession>
<proteinExistence type="predicted"/>
<dbReference type="SUPFAM" id="SSF52047">
    <property type="entry name" value="RNI-like"/>
    <property type="match status" value="1"/>
</dbReference>
<dbReference type="PANTHER" id="PTHR24111:SF0">
    <property type="entry name" value="LEUCINE-RICH REPEAT-CONTAINING PROTEIN"/>
    <property type="match status" value="1"/>
</dbReference>
<dbReference type="InterPro" id="IPR001611">
    <property type="entry name" value="Leu-rich_rpt"/>
</dbReference>
<dbReference type="SMART" id="SM00368">
    <property type="entry name" value="LRR_RI"/>
    <property type="match status" value="7"/>
</dbReference>
<dbReference type="Pfam" id="PF13516">
    <property type="entry name" value="LRR_6"/>
    <property type="match status" value="7"/>
</dbReference>
<protein>
    <submittedName>
        <fullName evidence="3">Uncharacterized protein</fullName>
    </submittedName>
</protein>
<dbReference type="GO" id="GO:0005930">
    <property type="term" value="C:axoneme"/>
    <property type="evidence" value="ECO:0007669"/>
    <property type="project" value="UniProtKB-SubCell"/>
</dbReference>
<organism evidence="3">
    <name type="scientific">Mantoniella antarctica</name>
    <dbReference type="NCBI Taxonomy" id="81844"/>
    <lineage>
        <taxon>Eukaryota</taxon>
        <taxon>Viridiplantae</taxon>
        <taxon>Chlorophyta</taxon>
        <taxon>Mamiellophyceae</taxon>
        <taxon>Mamiellales</taxon>
        <taxon>Mamiellaceae</taxon>
        <taxon>Mantoniella</taxon>
    </lineage>
</organism>
<keyword evidence="2" id="KW-0677">Repeat</keyword>
<dbReference type="PANTHER" id="PTHR24111">
    <property type="entry name" value="LEUCINE-RICH REPEAT-CONTAINING PROTEIN 34"/>
    <property type="match status" value="1"/>
</dbReference>
<dbReference type="InterPro" id="IPR032675">
    <property type="entry name" value="LRR_dom_sf"/>
</dbReference>
<evidence type="ECO:0000256" key="1">
    <source>
        <dbReference type="ARBA" id="ARBA00004430"/>
    </source>
</evidence>
<dbReference type="EMBL" id="HBFC01007547">
    <property type="protein sequence ID" value="CAD8701597.1"/>
    <property type="molecule type" value="Transcribed_RNA"/>
</dbReference>
<name>A0A7S0X688_9CHLO</name>
<gene>
    <name evidence="3" type="ORF">MANT1106_LOCUS4279</name>
</gene>
<comment type="subcellular location">
    <subcellularLocation>
        <location evidence="1">Cytoplasm</location>
        <location evidence="1">Cytoskeleton</location>
        <location evidence="1">Cilium axoneme</location>
    </subcellularLocation>
</comment>
<sequence>MPGTRELRVTYVEKCKDFVCDPVKPLVGAINAALSVDGELSFIKLNGNSKELFSRRLEYMQVFALAESLHVNNTVKEMDLSYNTIDDAGVATIARLLKVNRTLKSINLSGNNIGPEGAKKLADALADPGGGGGGLAVMNLRGNPIGEEGGMALAAMLRENTTLLDLDLGDCELGIKSLICVSAALNESNSTLQAIGLENPQIMTVQDEHVWHAARMLAANSSLRVLKMGKWKVRYSGAETLAAYGVCANSTLEVLDLRCNKICEVAGPSIARILTDNASLRCLNLEENALACNGAEAIAAALPASCSIVEMDLRCNGIGDRGLCALAAGIRNMQVKPEVVRLWGNSFGPASALAWASLLEECAAEGAPLRTDISCRPVGEDIHVVRVAVEA</sequence>
<evidence type="ECO:0000313" key="3">
    <source>
        <dbReference type="EMBL" id="CAD8701597.1"/>
    </source>
</evidence>
<reference evidence="3" key="1">
    <citation type="submission" date="2021-01" db="EMBL/GenBank/DDBJ databases">
        <authorList>
            <person name="Corre E."/>
            <person name="Pelletier E."/>
            <person name="Niang G."/>
            <person name="Scheremetjew M."/>
            <person name="Finn R."/>
            <person name="Kale V."/>
            <person name="Holt S."/>
            <person name="Cochrane G."/>
            <person name="Meng A."/>
            <person name="Brown T."/>
            <person name="Cohen L."/>
        </authorList>
    </citation>
    <scope>NUCLEOTIDE SEQUENCE</scope>
    <source>
        <strain evidence="3">SL-175</strain>
    </source>
</reference>